<reference evidence="6 7" key="1">
    <citation type="submission" date="2019-03" db="EMBL/GenBank/DDBJ databases">
        <title>Genomic Encyclopedia of Archaeal and Bacterial Type Strains, Phase II (KMG-II): from individual species to whole genera.</title>
        <authorList>
            <person name="Goeker M."/>
        </authorList>
    </citation>
    <scope>NUCLEOTIDE SEQUENCE [LARGE SCALE GENOMIC DNA]</scope>
    <source>
        <strain evidence="6 7">DSM 24323</strain>
    </source>
</reference>
<evidence type="ECO:0000256" key="5">
    <source>
        <dbReference type="ARBA" id="ARBA00023235"/>
    </source>
</evidence>
<evidence type="ECO:0000256" key="1">
    <source>
        <dbReference type="ARBA" id="ARBA00005005"/>
    </source>
</evidence>
<dbReference type="CDD" id="cd06558">
    <property type="entry name" value="crotonase-like"/>
    <property type="match status" value="1"/>
</dbReference>
<evidence type="ECO:0000256" key="3">
    <source>
        <dbReference type="ARBA" id="ARBA00022832"/>
    </source>
</evidence>
<dbReference type="OrthoDB" id="4608673at2"/>
<evidence type="ECO:0000256" key="2">
    <source>
        <dbReference type="ARBA" id="ARBA00005254"/>
    </source>
</evidence>
<dbReference type="InterPro" id="IPR045002">
    <property type="entry name" value="Ech1-like"/>
</dbReference>
<dbReference type="Pfam" id="PF00378">
    <property type="entry name" value="ECH_1"/>
    <property type="match status" value="1"/>
</dbReference>
<dbReference type="InterPro" id="IPR029045">
    <property type="entry name" value="ClpP/crotonase-like_dom_sf"/>
</dbReference>
<evidence type="ECO:0000313" key="6">
    <source>
        <dbReference type="EMBL" id="TDT33858.1"/>
    </source>
</evidence>
<gene>
    <name evidence="6" type="ORF">CLV29_1493</name>
</gene>
<dbReference type="GO" id="GO:0016853">
    <property type="term" value="F:isomerase activity"/>
    <property type="evidence" value="ECO:0007669"/>
    <property type="project" value="UniProtKB-KW"/>
</dbReference>
<name>A0A4V3ENI1_9ACTN</name>
<accession>A0A4V3ENI1</accession>
<organism evidence="6 7">
    <name type="scientific">Naumannella halotolerans</name>
    <dbReference type="NCBI Taxonomy" id="993414"/>
    <lineage>
        <taxon>Bacteria</taxon>
        <taxon>Bacillati</taxon>
        <taxon>Actinomycetota</taxon>
        <taxon>Actinomycetes</taxon>
        <taxon>Propionibacteriales</taxon>
        <taxon>Propionibacteriaceae</taxon>
        <taxon>Naumannella</taxon>
    </lineage>
</organism>
<keyword evidence="5" id="KW-0413">Isomerase</keyword>
<keyword evidence="3" id="KW-0276">Fatty acid metabolism</keyword>
<dbReference type="GO" id="GO:0006631">
    <property type="term" value="P:fatty acid metabolic process"/>
    <property type="evidence" value="ECO:0007669"/>
    <property type="project" value="UniProtKB-KW"/>
</dbReference>
<dbReference type="SUPFAM" id="SSF52096">
    <property type="entry name" value="ClpP/crotonase"/>
    <property type="match status" value="1"/>
</dbReference>
<evidence type="ECO:0000313" key="7">
    <source>
        <dbReference type="Proteomes" id="UP000295371"/>
    </source>
</evidence>
<dbReference type="RefSeq" id="WP_133754302.1">
    <property type="nucleotide sequence ID" value="NZ_SOAW01000001.1"/>
</dbReference>
<comment type="pathway">
    <text evidence="1">Lipid metabolism; fatty acid beta-oxidation.</text>
</comment>
<protein>
    <submittedName>
        <fullName evidence="6">Enoyl-CoA hydratase/carnithine racemase</fullName>
    </submittedName>
</protein>
<dbReference type="Gene3D" id="3.90.226.10">
    <property type="entry name" value="2-enoyl-CoA Hydratase, Chain A, domain 1"/>
    <property type="match status" value="1"/>
</dbReference>
<comment type="similarity">
    <text evidence="2">Belongs to the enoyl-CoA hydratase/isomerase family.</text>
</comment>
<evidence type="ECO:0000256" key="4">
    <source>
        <dbReference type="ARBA" id="ARBA00023098"/>
    </source>
</evidence>
<sequence length="273" mass="29428">MTEGRLTIETQGHCATVRIDNPRMRNAITSAMWRQFPALIGELENRPTVKVIVIRGAGENFSAGADIGHLDEILSDDDGGLPSVAEEAVAHCSKPVIAAIDGFCIGGGWEIAGACDLRLATDRARFAITPAKLGIIYPLPAIRRLVDLVGRGPAKDLLLTGRMVDAGEAADLGLLTRTCEVDRFDDAIAELADTLARRSQFSIQAMKNLIDTLLDSPELLAQRNAIWQQEMRHGSDAANGIHAFLERREPEFDWPGGILAQPSPTAGRVLTTG</sequence>
<dbReference type="AlphaFoldDB" id="A0A4V3ENI1"/>
<dbReference type="InterPro" id="IPR014748">
    <property type="entry name" value="Enoyl-CoA_hydra_C"/>
</dbReference>
<dbReference type="Gene3D" id="1.10.12.10">
    <property type="entry name" value="Lyase 2-enoyl-coa Hydratase, Chain A, domain 2"/>
    <property type="match status" value="1"/>
</dbReference>
<proteinExistence type="inferred from homology"/>
<dbReference type="EMBL" id="SOAW01000001">
    <property type="protein sequence ID" value="TDT33858.1"/>
    <property type="molecule type" value="Genomic_DNA"/>
</dbReference>
<comment type="caution">
    <text evidence="6">The sequence shown here is derived from an EMBL/GenBank/DDBJ whole genome shotgun (WGS) entry which is preliminary data.</text>
</comment>
<keyword evidence="7" id="KW-1185">Reference proteome</keyword>
<dbReference type="Proteomes" id="UP000295371">
    <property type="component" value="Unassembled WGS sequence"/>
</dbReference>
<dbReference type="PANTHER" id="PTHR43149">
    <property type="entry name" value="ENOYL-COA HYDRATASE"/>
    <property type="match status" value="1"/>
</dbReference>
<keyword evidence="4" id="KW-0443">Lipid metabolism</keyword>
<dbReference type="InterPro" id="IPR001753">
    <property type="entry name" value="Enoyl-CoA_hydra/iso"/>
</dbReference>
<dbReference type="PANTHER" id="PTHR43149:SF1">
    <property type="entry name" value="DELTA(3,5)-DELTA(2,4)-DIENOYL-COA ISOMERASE, MITOCHONDRIAL"/>
    <property type="match status" value="1"/>
</dbReference>